<accession>A0ABS2XU03</accession>
<dbReference type="EMBL" id="JAAWVQ010071187">
    <property type="protein sequence ID" value="MBN3277541.1"/>
    <property type="molecule type" value="Genomic_DNA"/>
</dbReference>
<keyword evidence="4" id="KW-0217">Developmental protein</keyword>
<proteinExistence type="inferred from homology"/>
<sequence>MHRDRIQASTRTEMFRKNDSYSHQGSADASCNFFTNVGRNGVLPQGFDQFFETAGNTPGKPNADQSREKAESSFPGDTPCNKLSSDQEKQPPTENIDEESPLSNCAEEKSSGPSRYMIKHNKTRG</sequence>
<evidence type="ECO:0000256" key="3">
    <source>
        <dbReference type="ARBA" id="ARBA00006317"/>
    </source>
</evidence>
<dbReference type="PANTHER" id="PTHR46092">
    <property type="entry name" value="HOMEOBOX PROTEIN HOX-A11-RELATED"/>
    <property type="match status" value="1"/>
</dbReference>
<evidence type="ECO:0000256" key="1">
    <source>
        <dbReference type="ARBA" id="ARBA00003263"/>
    </source>
</evidence>
<feature type="domain" description="DUF3528" evidence="11">
    <location>
        <begin position="1"/>
        <end position="55"/>
    </location>
</feature>
<comment type="caution">
    <text evidence="12">The sequence shown here is derived from an EMBL/GenBank/DDBJ whole genome shotgun (WGS) entry which is preliminary data.</text>
</comment>
<keyword evidence="13" id="KW-1185">Reference proteome</keyword>
<evidence type="ECO:0000256" key="4">
    <source>
        <dbReference type="ARBA" id="ARBA00022473"/>
    </source>
</evidence>
<organism evidence="12 13">
    <name type="scientific">Polyodon spathula</name>
    <name type="common">North American paddlefish</name>
    <name type="synonym">Squalus spathula</name>
    <dbReference type="NCBI Taxonomy" id="7913"/>
    <lineage>
        <taxon>Eukaryota</taxon>
        <taxon>Metazoa</taxon>
        <taxon>Chordata</taxon>
        <taxon>Craniata</taxon>
        <taxon>Vertebrata</taxon>
        <taxon>Euteleostomi</taxon>
        <taxon>Actinopterygii</taxon>
        <taxon>Chondrostei</taxon>
        <taxon>Acipenseriformes</taxon>
        <taxon>Polyodontidae</taxon>
        <taxon>Polyodon</taxon>
    </lineage>
</organism>
<evidence type="ECO:0000256" key="5">
    <source>
        <dbReference type="ARBA" id="ARBA00023015"/>
    </source>
</evidence>
<protein>
    <submittedName>
        <fullName evidence="12">HXDBA protein</fullName>
    </submittedName>
</protein>
<evidence type="ECO:0000256" key="8">
    <source>
        <dbReference type="ARBA" id="ARBA00023163"/>
    </source>
</evidence>
<comment type="subcellular location">
    <subcellularLocation>
        <location evidence="2">Nucleus</location>
    </subcellularLocation>
</comment>
<feature type="region of interest" description="Disordered" evidence="10">
    <location>
        <begin position="1"/>
        <end position="125"/>
    </location>
</feature>
<evidence type="ECO:0000313" key="13">
    <source>
        <dbReference type="Proteomes" id="UP001166093"/>
    </source>
</evidence>
<comment type="function">
    <text evidence="1">Sequence-specific transcription factor which is part of a developmental regulatory system that provides cells with specific positional identities on the anterior-posterior axis.</text>
</comment>
<keyword evidence="8" id="KW-0804">Transcription</keyword>
<reference evidence="12" key="1">
    <citation type="journal article" date="2021" name="Cell">
        <title>Tracing the genetic footprints of vertebrate landing in non-teleost ray-finned fishes.</title>
        <authorList>
            <person name="Bi X."/>
            <person name="Wang K."/>
            <person name="Yang L."/>
            <person name="Pan H."/>
            <person name="Jiang H."/>
            <person name="Wei Q."/>
            <person name="Fang M."/>
            <person name="Yu H."/>
            <person name="Zhu C."/>
            <person name="Cai Y."/>
            <person name="He Y."/>
            <person name="Gan X."/>
            <person name="Zeng H."/>
            <person name="Yu D."/>
            <person name="Zhu Y."/>
            <person name="Jiang H."/>
            <person name="Qiu Q."/>
            <person name="Yang H."/>
            <person name="Zhang Y.E."/>
            <person name="Wang W."/>
            <person name="Zhu M."/>
            <person name="He S."/>
            <person name="Zhang G."/>
        </authorList>
    </citation>
    <scope>NUCLEOTIDE SEQUENCE</scope>
    <source>
        <strain evidence="12">Pddl_001</strain>
    </source>
</reference>
<name>A0ABS2XU03_POLSP</name>
<dbReference type="Proteomes" id="UP001166093">
    <property type="component" value="Unassembled WGS sequence"/>
</dbReference>
<gene>
    <name evidence="12" type="primary">Hoxd11a_1</name>
    <name evidence="12" type="ORF">GTO93_0004314</name>
</gene>
<keyword evidence="7" id="KW-0371">Homeobox</keyword>
<evidence type="ECO:0000259" key="11">
    <source>
        <dbReference type="Pfam" id="PF12045"/>
    </source>
</evidence>
<feature type="compositionally biased region" description="Polar residues" evidence="10">
    <location>
        <begin position="21"/>
        <end position="38"/>
    </location>
</feature>
<dbReference type="PANTHER" id="PTHR46092:SF2">
    <property type="entry name" value="HOMEOBOX PROTEIN HOX-D11"/>
    <property type="match status" value="1"/>
</dbReference>
<evidence type="ECO:0000256" key="10">
    <source>
        <dbReference type="SAM" id="MobiDB-lite"/>
    </source>
</evidence>
<dbReference type="Pfam" id="PF12045">
    <property type="entry name" value="DUF3528"/>
    <property type="match status" value="1"/>
</dbReference>
<feature type="non-terminal residue" evidence="12">
    <location>
        <position position="1"/>
    </location>
</feature>
<evidence type="ECO:0000313" key="12">
    <source>
        <dbReference type="EMBL" id="MBN3277541.1"/>
    </source>
</evidence>
<evidence type="ECO:0000256" key="7">
    <source>
        <dbReference type="ARBA" id="ARBA00023155"/>
    </source>
</evidence>
<keyword evidence="5" id="KW-0805">Transcription regulation</keyword>
<evidence type="ECO:0000256" key="9">
    <source>
        <dbReference type="ARBA" id="ARBA00023242"/>
    </source>
</evidence>
<keyword evidence="6" id="KW-0238">DNA-binding</keyword>
<keyword evidence="9" id="KW-0539">Nucleus</keyword>
<comment type="similarity">
    <text evidence="3">Belongs to the Abd-B homeobox family.</text>
</comment>
<evidence type="ECO:0000256" key="6">
    <source>
        <dbReference type="ARBA" id="ARBA00023125"/>
    </source>
</evidence>
<feature type="non-terminal residue" evidence="12">
    <location>
        <position position="125"/>
    </location>
</feature>
<evidence type="ECO:0000256" key="2">
    <source>
        <dbReference type="ARBA" id="ARBA00004123"/>
    </source>
</evidence>
<dbReference type="InterPro" id="IPR021918">
    <property type="entry name" value="DUF3528"/>
</dbReference>